<dbReference type="GO" id="GO:0003676">
    <property type="term" value="F:nucleic acid binding"/>
    <property type="evidence" value="ECO:0007669"/>
    <property type="project" value="InterPro"/>
</dbReference>
<name>A0A367KD96_RHIAZ</name>
<feature type="domain" description="RSE1/DDB1/CPSF1 first beta-propeller" evidence="4">
    <location>
        <begin position="34"/>
        <end position="419"/>
    </location>
</feature>
<gene>
    <name evidence="5" type="ORF">CU097_015459</name>
</gene>
<feature type="domain" description="RSE1/DDB1/CPSF1 C-terminal" evidence="3">
    <location>
        <begin position="904"/>
        <end position="1228"/>
    </location>
</feature>
<dbReference type="Gene3D" id="2.130.10.10">
    <property type="entry name" value="YVTN repeat-like/Quinoprotein amine dehydrogenase"/>
    <property type="match status" value="2"/>
</dbReference>
<evidence type="ECO:0000259" key="3">
    <source>
        <dbReference type="Pfam" id="PF03178"/>
    </source>
</evidence>
<comment type="caution">
    <text evidence="5">The sequence shown here is derived from an EMBL/GenBank/DDBJ whole genome shotgun (WGS) entry which is preliminary data.</text>
</comment>
<dbReference type="InterPro" id="IPR015943">
    <property type="entry name" value="WD40/YVTN_repeat-like_dom_sf"/>
</dbReference>
<reference evidence="5 6" key="1">
    <citation type="journal article" date="2018" name="G3 (Bethesda)">
        <title>Phylogenetic and Phylogenomic Definition of Rhizopus Species.</title>
        <authorList>
            <person name="Gryganskyi A.P."/>
            <person name="Golan J."/>
            <person name="Dolatabadi S."/>
            <person name="Mondo S."/>
            <person name="Robb S."/>
            <person name="Idnurm A."/>
            <person name="Muszewska A."/>
            <person name="Steczkiewicz K."/>
            <person name="Masonjones S."/>
            <person name="Liao H.L."/>
            <person name="Gajdeczka M.T."/>
            <person name="Anike F."/>
            <person name="Vuek A."/>
            <person name="Anishchenko I.M."/>
            <person name="Voigt K."/>
            <person name="de Hoog G.S."/>
            <person name="Smith M.E."/>
            <person name="Heitman J."/>
            <person name="Vilgalys R."/>
            <person name="Stajich J.E."/>
        </authorList>
    </citation>
    <scope>NUCLEOTIDE SEQUENCE [LARGE SCALE GENOMIC DNA]</scope>
    <source>
        <strain evidence="5 6">CBS 357.93</strain>
    </source>
</reference>
<evidence type="ECO:0000313" key="6">
    <source>
        <dbReference type="Proteomes" id="UP000252139"/>
    </source>
</evidence>
<accession>A0A367KD96</accession>
<dbReference type="InterPro" id="IPR036322">
    <property type="entry name" value="WD40_repeat_dom_sf"/>
</dbReference>
<dbReference type="InterPro" id="IPR004871">
    <property type="entry name" value="RSE1/DDB1/CPSF1_C"/>
</dbReference>
<dbReference type="PANTHER" id="PTHR10644">
    <property type="entry name" value="DNA REPAIR/RNA PROCESSING CPSF FAMILY"/>
    <property type="match status" value="1"/>
</dbReference>
<dbReference type="Pfam" id="PF03178">
    <property type="entry name" value="CPSF_A"/>
    <property type="match status" value="1"/>
</dbReference>
<dbReference type="OrthoDB" id="20774at2759"/>
<organism evidence="5 6">
    <name type="scientific">Rhizopus azygosporus</name>
    <name type="common">Rhizopus microsporus var. azygosporus</name>
    <dbReference type="NCBI Taxonomy" id="86630"/>
    <lineage>
        <taxon>Eukaryota</taxon>
        <taxon>Fungi</taxon>
        <taxon>Fungi incertae sedis</taxon>
        <taxon>Mucoromycota</taxon>
        <taxon>Mucoromycotina</taxon>
        <taxon>Mucoromycetes</taxon>
        <taxon>Mucorales</taxon>
        <taxon>Mucorineae</taxon>
        <taxon>Rhizopodaceae</taxon>
        <taxon>Rhizopus</taxon>
    </lineage>
</organism>
<protein>
    <recommendedName>
        <fullName evidence="7">Cleavage/polyadenylation specificity factor A subunit N-terminal domain-containing protein</fullName>
    </recommendedName>
</protein>
<evidence type="ECO:0000256" key="1">
    <source>
        <dbReference type="ARBA" id="ARBA00004123"/>
    </source>
</evidence>
<evidence type="ECO:0008006" key="7">
    <source>
        <dbReference type="Google" id="ProtNLM"/>
    </source>
</evidence>
<dbReference type="SUPFAM" id="SSF50978">
    <property type="entry name" value="WD40 repeat-like"/>
    <property type="match status" value="1"/>
</dbReference>
<proteinExistence type="predicted"/>
<dbReference type="Proteomes" id="UP000252139">
    <property type="component" value="Unassembled WGS sequence"/>
</dbReference>
<dbReference type="InterPro" id="IPR018846">
    <property type="entry name" value="Beta-prop_RSE1/DDB1/CPSF1_1st"/>
</dbReference>
<evidence type="ECO:0000313" key="5">
    <source>
        <dbReference type="EMBL" id="RCI00159.1"/>
    </source>
</evidence>
<evidence type="ECO:0000259" key="4">
    <source>
        <dbReference type="Pfam" id="PF10433"/>
    </source>
</evidence>
<comment type="subcellular location">
    <subcellularLocation>
        <location evidence="1">Nucleus</location>
    </subcellularLocation>
</comment>
<keyword evidence="2" id="KW-0539">Nucleus</keyword>
<sequence length="1294" mass="145083">MTHSYTFQCSDRKNLALSRKIMFAYYRSICHNSAIQRILKGSISNLDPTDLVLVKGNSLDWYKIDSSLENVLCLQLQQAAFGNIIDARLLSCHFSDQQEYLETEETYEEMSYSRKVRKHSFIQGQDVLVMLSEYGKMIFTTIHCLSDDIKRFETLAEIYLDSPGLEYTKMGKKLTIDPCSRAIAVASLQDKFDIFILRPTLSRSRFDPVVGRGSQIEEGIIWHMEFLHTESTSMDRILLALVIYNDVEKICRLVLYAINASNLQNVTMERIGRLPLESNTPLPLLLIPLQFRPESFLLVTEQQVCLLSSDDLACGNVLYPNSFIPRAFGSIDCPLFNAATQHEDLDKSYVYLGSAEGCIYRLNITSSNEMNWTLIDSVNPIGQSMCLLGTVDLVNDNNTIRADVLLYAGECADSQVIAIPCPDVSQWETPAITVLQSLINRAPITDVEKISGYYGQQESLAVCSGIGKQGCLTFIARGVKARKVSSSQPEWKGINRLWSINPTASHLPEISCLMTSSPIDSRLIAAKDGQLQDIMLSTYGEALSETIHANTIYVKSVWLLLRVHFKGISILMVQGQNAPILTQHRTGDSEGNIEHATSWQDSHGTYVAICLLKEKGYVVQILSIEDDGINEDCTQIQLCIRPIKEIPIDDCPSFINCLQVKSSSWLVIGTYKPSCIIYELQGTDIQMNQNIDLGTTTLGAYAVPHSVGILCSPRIPDMPFYFLLGIRQGSILSFRLHYTTHRLTLSDEPPSIYTLGSLAVSLTVCLAKDTIYALSNQLWQLRCNSSNVIETEQVLLQGFDRAPDAVAFFNWGIETKDETLALVADDRLHLFQLSPNSRLNFHNVELGQTPRKIIYNESLNYVIALTSTIMSGTRKNYMHLINPKSGHFLTESQRVGRDNNYAKNDMILSAAEWCVVYKSKQYQYLCVGFGHPKESLHTLRNGSLRSPETSIERGTLVLYRLKAYAKRGSVLKRIWINERLPGGVLSICPYSAGLLFSAGNRLYLYRFDSESGRLAEIAHIALPNVIKSIHENKGHICITSQSDSVSFYKFNEDKKGFELLASDINAMSIHHLLMLNYHTVVGVSYSGGMVALNGNFDEENASKRLESLFSFHFSDIMVKPTLAALKPLNNVPKDMNFLLNNVIPWDTSENDLQELKPIVCCTVSGSILHIYRISSQLYRVLNTLQELLLIFEPTLPLLGATSDFQDWYCQLSSRQKATIHGDLVESYLRLSFDEQLSVLRPGGSLSSELAAAANDLLIGSDDTAVDLESEQEDNKTRIIAYLLISLLSEFSRYC</sequence>
<keyword evidence="6" id="KW-1185">Reference proteome</keyword>
<evidence type="ECO:0000256" key="2">
    <source>
        <dbReference type="ARBA" id="ARBA00023242"/>
    </source>
</evidence>
<dbReference type="STRING" id="86630.A0A367KD96"/>
<dbReference type="Pfam" id="PF10433">
    <property type="entry name" value="Beta-prop_RSE1_1st"/>
    <property type="match status" value="1"/>
</dbReference>
<dbReference type="GO" id="GO:0005634">
    <property type="term" value="C:nucleus"/>
    <property type="evidence" value="ECO:0007669"/>
    <property type="project" value="UniProtKB-SubCell"/>
</dbReference>
<dbReference type="InterPro" id="IPR050358">
    <property type="entry name" value="RSE1/DDB1/CFT1"/>
</dbReference>
<dbReference type="EMBL" id="PJQL01000077">
    <property type="protein sequence ID" value="RCI00159.1"/>
    <property type="molecule type" value="Genomic_DNA"/>
</dbReference>